<gene>
    <name evidence="1" type="ORF">RS83_01662</name>
</gene>
<dbReference type="Proteomes" id="UP000033640">
    <property type="component" value="Unassembled WGS sequence"/>
</dbReference>
<dbReference type="Pfam" id="PF10706">
    <property type="entry name" value="Aminoglyc_resit"/>
    <property type="match status" value="1"/>
</dbReference>
<organism evidence="1 2">
    <name type="scientific">Microbacterium oxydans</name>
    <dbReference type="NCBI Taxonomy" id="82380"/>
    <lineage>
        <taxon>Bacteria</taxon>
        <taxon>Bacillati</taxon>
        <taxon>Actinomycetota</taxon>
        <taxon>Actinomycetes</taxon>
        <taxon>Micrococcales</taxon>
        <taxon>Microbacteriaceae</taxon>
        <taxon>Microbacterium</taxon>
    </lineage>
</organism>
<dbReference type="Gene3D" id="3.30.460.40">
    <property type="match status" value="1"/>
</dbReference>
<dbReference type="AlphaFoldDB" id="A0A0F0LDJ9"/>
<comment type="caution">
    <text evidence="1">The sequence shown here is derived from an EMBL/GenBank/DDBJ whole genome shotgun (WGS) entry which is preliminary data.</text>
</comment>
<proteinExistence type="predicted"/>
<evidence type="ECO:0008006" key="3">
    <source>
        <dbReference type="Google" id="ProtNLM"/>
    </source>
</evidence>
<sequence>MRSIDTVDHNEIVRLYGPWNPRTVIDVIELFEGYPGRWWIAGGWAIEAFTGVSRPHSDIDPSIPRSDANRLRAHVVDRLDVWAANQGDLLPLANPDRPVPDTCSNLWLRPNGATPWEYDVILMDATPALWTYKRDPRVTLPFDKILWSQAGVEYLRPEIQLLHKAPGLRPQDRLDFDAARSSMSDEASAWLRCALETAHPGHPWIEELVRSR</sequence>
<reference evidence="1 2" key="1">
    <citation type="submission" date="2015-02" db="EMBL/GenBank/DDBJ databases">
        <title>Draft genome sequences of ten Microbacterium spp. with emphasis on heavy metal contaminated environments.</title>
        <authorList>
            <person name="Corretto E."/>
        </authorList>
    </citation>
    <scope>NUCLEOTIDE SEQUENCE [LARGE SCALE GENOMIC DNA]</scope>
    <source>
        <strain evidence="1 2">BEL4b</strain>
    </source>
</reference>
<evidence type="ECO:0000313" key="2">
    <source>
        <dbReference type="Proteomes" id="UP000033640"/>
    </source>
</evidence>
<evidence type="ECO:0000313" key="1">
    <source>
        <dbReference type="EMBL" id="KJL29641.1"/>
    </source>
</evidence>
<dbReference type="PATRIC" id="fig|82380.11.peg.1698"/>
<protein>
    <recommendedName>
        <fullName evidence="3">Amino acid transporter</fullName>
    </recommendedName>
</protein>
<name>A0A0F0LDJ9_9MICO</name>
<dbReference type="InterPro" id="IPR019646">
    <property type="entry name" value="Aminoglyc_AdlTrfase"/>
</dbReference>
<accession>A0A0F0LDJ9</accession>
<dbReference type="EMBL" id="JYIW01000023">
    <property type="protein sequence ID" value="KJL29641.1"/>
    <property type="molecule type" value="Genomic_DNA"/>
</dbReference>